<dbReference type="GO" id="GO:0006302">
    <property type="term" value="P:double-strand break repair"/>
    <property type="evidence" value="ECO:0007669"/>
    <property type="project" value="InterPro"/>
</dbReference>
<dbReference type="AlphaFoldDB" id="A0A3L8CVW6"/>
<evidence type="ECO:0000313" key="2">
    <source>
        <dbReference type="EMBL" id="RLU09077.1"/>
    </source>
</evidence>
<dbReference type="InterPro" id="IPR027417">
    <property type="entry name" value="P-loop_NTPase"/>
</dbReference>
<dbReference type="Pfam" id="PF13476">
    <property type="entry name" value="AAA_23"/>
    <property type="match status" value="1"/>
</dbReference>
<evidence type="ECO:0000313" key="4">
    <source>
        <dbReference type="Proteomes" id="UP000282140"/>
    </source>
</evidence>
<reference evidence="4 5" key="1">
    <citation type="journal article" date="2018" name="Front. Microbiol.">
        <title>Discovery of Phloeophagus Beetles as a Source of Pseudomonas Strains That Produce Potentially New Bioactive Substances and Description of Pseudomonas bohemica sp. nov.</title>
        <authorList>
            <person name="Saati-Santamaria Z."/>
            <person name="Lopez-Mondejar R."/>
            <person name="Jimenez-Gomez A."/>
            <person name="Diez-Mendez A."/>
            <person name="Vetrovsky T."/>
            <person name="Igual J.M."/>
            <person name="Velazquez E."/>
            <person name="Kolarik M."/>
            <person name="Rivas R."/>
            <person name="Garcia-Fraile P."/>
        </authorList>
    </citation>
    <scope>NUCLEOTIDE SEQUENCE [LARGE SCALE GENOMIC DNA]</scope>
    <source>
        <strain evidence="3 5">A2-NA12</strain>
        <strain evidence="2 4">A2-NA13</strain>
    </source>
</reference>
<dbReference type="InterPro" id="IPR017599">
    <property type="entry name" value="DNA_S_DndD"/>
</dbReference>
<dbReference type="NCBIfam" id="TIGR03185">
    <property type="entry name" value="DNA_S_dndD"/>
    <property type="match status" value="1"/>
</dbReference>
<dbReference type="EMBL" id="PEGB01000005">
    <property type="protein sequence ID" value="RLU09077.1"/>
    <property type="molecule type" value="Genomic_DNA"/>
</dbReference>
<dbReference type="PANTHER" id="PTHR32114:SF2">
    <property type="entry name" value="ABC TRANSPORTER ABCH.3"/>
    <property type="match status" value="1"/>
</dbReference>
<protein>
    <submittedName>
        <fullName evidence="3">DNA sulfur modification protein DndD</fullName>
    </submittedName>
</protein>
<dbReference type="RefSeq" id="WP_121731796.1">
    <property type="nucleotide sequence ID" value="NZ_PEGA01000006.1"/>
</dbReference>
<dbReference type="SUPFAM" id="SSF52540">
    <property type="entry name" value="P-loop containing nucleoside triphosphate hydrolases"/>
    <property type="match status" value="1"/>
</dbReference>
<dbReference type="Gene3D" id="3.40.50.300">
    <property type="entry name" value="P-loop containing nucleotide triphosphate hydrolases"/>
    <property type="match status" value="2"/>
</dbReference>
<gene>
    <name evidence="3" type="primary">dndD</name>
    <name evidence="3" type="ORF">CS076_07875</name>
    <name evidence="2" type="ORF">CS078_13055</name>
</gene>
<dbReference type="GO" id="GO:0016887">
    <property type="term" value="F:ATP hydrolysis activity"/>
    <property type="evidence" value="ECO:0007669"/>
    <property type="project" value="InterPro"/>
</dbReference>
<organism evidence="3 5">
    <name type="scientific">Pseudomonas prosekii</name>
    <dbReference type="NCBI Taxonomy" id="1148509"/>
    <lineage>
        <taxon>Bacteria</taxon>
        <taxon>Pseudomonadati</taxon>
        <taxon>Pseudomonadota</taxon>
        <taxon>Gammaproteobacteria</taxon>
        <taxon>Pseudomonadales</taxon>
        <taxon>Pseudomonadaceae</taxon>
        <taxon>Pseudomonas</taxon>
    </lineage>
</organism>
<keyword evidence="4" id="KW-1185">Reference proteome</keyword>
<feature type="domain" description="Rad50/SbcC-type AAA" evidence="1">
    <location>
        <begin position="5"/>
        <end position="223"/>
    </location>
</feature>
<dbReference type="Proteomes" id="UP000282140">
    <property type="component" value="Unassembled WGS sequence"/>
</dbReference>
<sequence length="664" mass="74880">MIIKKLVLHNFRVFHGTHEIHLTPQNNSQHQKPIVLIGGLNGAGKTSILTAIRFALHGRLAFDGIHQTRDYLAHISALINHRADGTSSPAEANVELTFTYNKDGEESEFTVVRSWKRDAADRLALQQNGVPLKELNYEQCQGFLNELIPPGIADLFFFDGEKISALAEDSSGQLLKTAVKRLLGLDVIERLITDLSIFTKRQNSLQLEETEQLKLSEIEAECDRLRLSIEQFRFSADLAKNRLDFIAGDIRKLEGTLAAQGGAFALSKNQEQLVIEELLKEKAVLERNLRHECEGSLAYGLAPKTMRTLLRQLDGESESKSVTNFSEQLGLFLEKFKEGLKSSPEKIQTTIKEMMESQLNNYFSSKPSTEILLDISDRETGIINHAITHEAKQSWDRFHIAKGRLAEIERALEDGARNIERAPDDQQLLNLFTKIRDLDKKRATAYDEYEHLLKNIKLTIVKQLDCERKIRKLHDSVRSNHGSTTAVSNASVTISMLKDYAEALTAARVKKLEKNFSDAYSRLARKDDLKITARISPDTFDVELIDQQKNVLNRKALSAGEKQIYAVAVLDALAKTSGRQLPVIIDTPLGRLDSVHRQNLVDNYFPFASHQVILLSTDTEVGETYFSKHLSSYVSHSYQIEFDSNNLSTRILPGYFWSYAGGLN</sequence>
<comment type="caution">
    <text evidence="3">The sequence shown here is derived from an EMBL/GenBank/DDBJ whole genome shotgun (WGS) entry which is preliminary data.</text>
</comment>
<dbReference type="Proteomes" id="UP000282672">
    <property type="component" value="Unassembled WGS sequence"/>
</dbReference>
<dbReference type="PANTHER" id="PTHR32114">
    <property type="entry name" value="ABC TRANSPORTER ABCH.3"/>
    <property type="match status" value="1"/>
</dbReference>
<evidence type="ECO:0000259" key="1">
    <source>
        <dbReference type="Pfam" id="PF13476"/>
    </source>
</evidence>
<dbReference type="InterPro" id="IPR038729">
    <property type="entry name" value="Rad50/SbcC_AAA"/>
</dbReference>
<evidence type="ECO:0000313" key="3">
    <source>
        <dbReference type="EMBL" id="RLU12008.1"/>
    </source>
</evidence>
<name>A0A3L8CVW6_9PSED</name>
<dbReference type="EMBL" id="PEGA01000006">
    <property type="protein sequence ID" value="RLU12008.1"/>
    <property type="molecule type" value="Genomic_DNA"/>
</dbReference>
<accession>A0A3L8CVW6</accession>
<evidence type="ECO:0000313" key="5">
    <source>
        <dbReference type="Proteomes" id="UP000282672"/>
    </source>
</evidence>
<proteinExistence type="predicted"/>